<sequence length="335" mass="37529">MSTSPLTFRLARPDEGPAVAAFLDAHWGEKHPLVHLPDFFDFYYRPFGPDGPLQFAFAEQDGAPVAIVGYIRANALETPDIWVSIWCAVKGHNGSGLELMAALPGLTNARVMACNNIRPRTMAFYTFLGYTAERLPHYYRLADKASYAVARVARRDILPAGGSAVLRLLPDEDALRKCGYTPDPARRPYKDLWYLARRYFHYPRQRYDVWAVEECGAVQALLATRCIPVNGTCVLRIVDYTGVPEAFSRLGAAVSRLMADCGAEYADCYCWGIPAQTMVEAGFCARTEDDLNIIPNYLTPPLCENTEYYFFTSEPAAFTMFKADGDQDRPNIRVE</sequence>
<accession>A0A0D8IWI3</accession>
<dbReference type="SUPFAM" id="SSF55729">
    <property type="entry name" value="Acyl-CoA N-acyltransferases (Nat)"/>
    <property type="match status" value="1"/>
</dbReference>
<dbReference type="AlphaFoldDB" id="A0A0D8IWI3"/>
<keyword evidence="2" id="KW-1185">Reference proteome</keyword>
<organism evidence="1 2">
    <name type="scientific">Ruthenibacterium lactatiformans</name>
    <dbReference type="NCBI Taxonomy" id="1550024"/>
    <lineage>
        <taxon>Bacteria</taxon>
        <taxon>Bacillati</taxon>
        <taxon>Bacillota</taxon>
        <taxon>Clostridia</taxon>
        <taxon>Eubacteriales</taxon>
        <taxon>Oscillospiraceae</taxon>
        <taxon>Ruthenibacterium</taxon>
    </lineage>
</organism>
<dbReference type="InterPro" id="IPR016181">
    <property type="entry name" value="Acyl_CoA_acyltransferase"/>
</dbReference>
<proteinExistence type="predicted"/>
<reference evidence="1" key="1">
    <citation type="submission" date="2015-02" db="EMBL/GenBank/DDBJ databases">
        <title>A novel member of the family Ruminococcaceae isolated from human feces.</title>
        <authorList>
            <person name="Shkoporov A.N."/>
            <person name="Chaplin A.V."/>
            <person name="Motuzova O.V."/>
            <person name="Kafarskaia L.I."/>
            <person name="Khokhlova E.V."/>
            <person name="Efimov B.A."/>
        </authorList>
    </citation>
    <scope>NUCLEOTIDE SEQUENCE [LARGE SCALE GENOMIC DNA]</scope>
    <source>
        <strain evidence="1">585-1</strain>
    </source>
</reference>
<name>A0A0D8IWI3_9FIRM</name>
<evidence type="ECO:0008006" key="3">
    <source>
        <dbReference type="Google" id="ProtNLM"/>
    </source>
</evidence>
<evidence type="ECO:0000313" key="1">
    <source>
        <dbReference type="EMBL" id="KJF39070.1"/>
    </source>
</evidence>
<dbReference type="EMBL" id="JXXK01000024">
    <property type="protein sequence ID" value="KJF39070.1"/>
    <property type="molecule type" value="Genomic_DNA"/>
</dbReference>
<dbReference type="GeneID" id="42857757"/>
<evidence type="ECO:0000313" key="2">
    <source>
        <dbReference type="Proteomes" id="UP000032483"/>
    </source>
</evidence>
<dbReference type="PATRIC" id="fig|1550024.3.peg.3276"/>
<dbReference type="RefSeq" id="WP_050006015.1">
    <property type="nucleotide sequence ID" value="NZ_CAUFPO010000005.1"/>
</dbReference>
<dbReference type="Proteomes" id="UP000032483">
    <property type="component" value="Unassembled WGS sequence"/>
</dbReference>
<comment type="caution">
    <text evidence="1">The sequence shown here is derived from an EMBL/GenBank/DDBJ whole genome shotgun (WGS) entry which is preliminary data.</text>
</comment>
<gene>
    <name evidence="1" type="ORF">TQ39_14395</name>
</gene>
<protein>
    <recommendedName>
        <fullName evidence="3">N-acetyltransferase domain-containing protein</fullName>
    </recommendedName>
</protein>